<evidence type="ECO:0000313" key="10">
    <source>
        <dbReference type="Proteomes" id="UP000800094"/>
    </source>
</evidence>
<name>A0A6A6IFZ4_9PLEO</name>
<dbReference type="PANTHER" id="PTHR22934">
    <property type="entry name" value="PROTEIN ESC1/WETA-RELATED"/>
    <property type="match status" value="1"/>
</dbReference>
<feature type="region of interest" description="Disordered" evidence="8">
    <location>
        <begin position="309"/>
        <end position="382"/>
    </location>
</feature>
<evidence type="ECO:0000313" key="9">
    <source>
        <dbReference type="EMBL" id="KAF2249495.1"/>
    </source>
</evidence>
<dbReference type="AlphaFoldDB" id="A0A6A6IFZ4"/>
<feature type="region of interest" description="Disordered" evidence="8">
    <location>
        <begin position="215"/>
        <end position="235"/>
    </location>
</feature>
<evidence type="ECO:0000256" key="4">
    <source>
        <dbReference type="ARBA" id="ARBA00023015"/>
    </source>
</evidence>
<feature type="region of interest" description="Disordered" evidence="8">
    <location>
        <begin position="248"/>
        <end position="288"/>
    </location>
</feature>
<keyword evidence="3" id="KW-0749">Sporulation</keyword>
<reference evidence="9" key="1">
    <citation type="journal article" date="2020" name="Stud. Mycol.">
        <title>101 Dothideomycetes genomes: a test case for predicting lifestyles and emergence of pathogens.</title>
        <authorList>
            <person name="Haridas S."/>
            <person name="Albert R."/>
            <person name="Binder M."/>
            <person name="Bloem J."/>
            <person name="Labutti K."/>
            <person name="Salamov A."/>
            <person name="Andreopoulos B."/>
            <person name="Baker S."/>
            <person name="Barry K."/>
            <person name="Bills G."/>
            <person name="Bluhm B."/>
            <person name="Cannon C."/>
            <person name="Castanera R."/>
            <person name="Culley D."/>
            <person name="Daum C."/>
            <person name="Ezra D."/>
            <person name="Gonzalez J."/>
            <person name="Henrissat B."/>
            <person name="Kuo A."/>
            <person name="Liang C."/>
            <person name="Lipzen A."/>
            <person name="Lutzoni F."/>
            <person name="Magnuson J."/>
            <person name="Mondo S."/>
            <person name="Nolan M."/>
            <person name="Ohm R."/>
            <person name="Pangilinan J."/>
            <person name="Park H.-J."/>
            <person name="Ramirez L."/>
            <person name="Alfaro M."/>
            <person name="Sun H."/>
            <person name="Tritt A."/>
            <person name="Yoshinaga Y."/>
            <person name="Zwiers L.-H."/>
            <person name="Turgeon B."/>
            <person name="Goodwin S."/>
            <person name="Spatafora J."/>
            <person name="Crous P."/>
            <person name="Grigoriev I."/>
        </authorList>
    </citation>
    <scope>NUCLEOTIDE SEQUENCE</scope>
    <source>
        <strain evidence="9">CBS 122368</strain>
    </source>
</reference>
<dbReference type="OrthoDB" id="2575228at2759"/>
<dbReference type="InterPro" id="IPR040112">
    <property type="entry name" value="WetA"/>
</dbReference>
<keyword evidence="7" id="KW-0183">Conidiation</keyword>
<feature type="compositionally biased region" description="Polar residues" evidence="8">
    <location>
        <begin position="355"/>
        <end position="382"/>
    </location>
</feature>
<gene>
    <name evidence="9" type="ORF">BU26DRAFT_519544</name>
</gene>
<keyword evidence="10" id="KW-1185">Reference proteome</keyword>
<proteinExistence type="inferred from homology"/>
<evidence type="ECO:0000256" key="1">
    <source>
        <dbReference type="ARBA" id="ARBA00008881"/>
    </source>
</evidence>
<dbReference type="GeneID" id="54582411"/>
<keyword evidence="4" id="KW-0805">Transcription regulation</keyword>
<dbReference type="GO" id="GO:0030435">
    <property type="term" value="P:sporulation resulting in formation of a cellular spore"/>
    <property type="evidence" value="ECO:0007669"/>
    <property type="project" value="UniProtKB-KW"/>
</dbReference>
<evidence type="ECO:0000256" key="3">
    <source>
        <dbReference type="ARBA" id="ARBA00022969"/>
    </source>
</evidence>
<evidence type="ECO:0000256" key="2">
    <source>
        <dbReference type="ARBA" id="ARBA00015342"/>
    </source>
</evidence>
<comment type="similarity">
    <text evidence="1">Belongs to the wetA family.</text>
</comment>
<dbReference type="RefSeq" id="XP_033684499.1">
    <property type="nucleotide sequence ID" value="XM_033829081.1"/>
</dbReference>
<organism evidence="9 10">
    <name type="scientific">Trematosphaeria pertusa</name>
    <dbReference type="NCBI Taxonomy" id="390896"/>
    <lineage>
        <taxon>Eukaryota</taxon>
        <taxon>Fungi</taxon>
        <taxon>Dikarya</taxon>
        <taxon>Ascomycota</taxon>
        <taxon>Pezizomycotina</taxon>
        <taxon>Dothideomycetes</taxon>
        <taxon>Pleosporomycetidae</taxon>
        <taxon>Pleosporales</taxon>
        <taxon>Massarineae</taxon>
        <taxon>Trematosphaeriaceae</taxon>
        <taxon>Trematosphaeria</taxon>
    </lineage>
</organism>
<accession>A0A6A6IFZ4</accession>
<protein>
    <recommendedName>
        <fullName evidence="2">Developmental regulatory protein wetA</fullName>
    </recommendedName>
</protein>
<feature type="compositionally biased region" description="Polar residues" evidence="8">
    <location>
        <begin position="218"/>
        <end position="233"/>
    </location>
</feature>
<dbReference type="Proteomes" id="UP000800094">
    <property type="component" value="Unassembled WGS sequence"/>
</dbReference>
<feature type="region of interest" description="Disordered" evidence="8">
    <location>
        <begin position="432"/>
        <end position="541"/>
    </location>
</feature>
<evidence type="ECO:0000256" key="7">
    <source>
        <dbReference type="ARBA" id="ARBA00023321"/>
    </source>
</evidence>
<keyword evidence="5" id="KW-0010">Activator</keyword>
<dbReference type="EMBL" id="ML987195">
    <property type="protein sequence ID" value="KAF2249495.1"/>
    <property type="molecule type" value="Genomic_DNA"/>
</dbReference>
<keyword evidence="6" id="KW-0804">Transcription</keyword>
<evidence type="ECO:0000256" key="8">
    <source>
        <dbReference type="SAM" id="MobiDB-lite"/>
    </source>
</evidence>
<feature type="compositionally biased region" description="Low complexity" evidence="8">
    <location>
        <begin position="331"/>
        <end position="347"/>
    </location>
</feature>
<evidence type="ECO:0000256" key="5">
    <source>
        <dbReference type="ARBA" id="ARBA00023159"/>
    </source>
</evidence>
<evidence type="ECO:0000256" key="6">
    <source>
        <dbReference type="ARBA" id="ARBA00023163"/>
    </source>
</evidence>
<feature type="compositionally biased region" description="Basic residues" evidence="8">
    <location>
        <begin position="460"/>
        <end position="484"/>
    </location>
</feature>
<feature type="region of interest" description="Disordered" evidence="8">
    <location>
        <begin position="137"/>
        <end position="164"/>
    </location>
</feature>
<dbReference type="GO" id="GO:0048315">
    <property type="term" value="P:conidium formation"/>
    <property type="evidence" value="ECO:0007669"/>
    <property type="project" value="UniProtKB-KW"/>
</dbReference>
<feature type="compositionally biased region" description="Polar residues" evidence="8">
    <location>
        <begin position="252"/>
        <end position="288"/>
    </location>
</feature>
<dbReference type="PANTHER" id="PTHR22934:SF25">
    <property type="entry name" value="DEVELOPMENTAL REGULATORY PROTEIN WETA"/>
    <property type="match status" value="1"/>
</dbReference>
<sequence length="571" mass="61776">MTSLLRHTDIPMRQNIDKELGALDLDQLFDQYVETDLLQLTDPTADPSSSDDLAHLFELPPSNGDEAFETSPMPDWDACTEHAWHKALQKLEQNPASPTTPDNSFSIYPESRGKAALSDPEFFILDDLFALDKVEPRALSQPSTPRPQVARPAKQAGPSPDRSIRHGIHKAVTRKAAISNIAAKMMRQSHYRPGFQDLWTRKMDAAPEAFTLQMPSHDVQSPPASTRFTQDDNSCGFFPRQQQPYTIAMSDDPTTTPETQHSNYQLTPLSSPAIDASSSRNANGSHFQFSNDHMASAYISHQAALSALQTPPPSHRLPMTTWGSEPSPNLDFSSFSASPDFSQSQDSKTAAGWSWSGNGPPTVPMTQTQPHGSHSRSSSQNMSFSTASVAGLGISCDTASFGSFGPELSAGSNGLNTSASFDMASYNTMYPPPTTSGIPIGHGPANPPSRSPSLSPQPRFTRRRHSSHNNAHHHHTSSRSRRKSSNSSNQSGGRSGSGSNPGVGFVNFTPDDSRKILTGVAPSGSSKTKARREKEAAEKRRKLSQAAMKAVMEAGGDVGRLEREGLLVLEG</sequence>